<gene>
    <name evidence="2" type="ORF">GA0070216_11593</name>
</gene>
<feature type="region of interest" description="Disordered" evidence="1">
    <location>
        <begin position="1"/>
        <end position="36"/>
    </location>
</feature>
<dbReference type="EMBL" id="FMCU01000015">
    <property type="protein sequence ID" value="SCF42587.1"/>
    <property type="molecule type" value="Genomic_DNA"/>
</dbReference>
<evidence type="ECO:0000256" key="1">
    <source>
        <dbReference type="SAM" id="MobiDB-lite"/>
    </source>
</evidence>
<dbReference type="STRING" id="121616.GA0070216_11593"/>
<feature type="region of interest" description="Disordered" evidence="1">
    <location>
        <begin position="260"/>
        <end position="292"/>
    </location>
</feature>
<feature type="compositionally biased region" description="Polar residues" evidence="1">
    <location>
        <begin position="260"/>
        <end position="279"/>
    </location>
</feature>
<keyword evidence="3" id="KW-1185">Reference proteome</keyword>
<evidence type="ECO:0000313" key="2">
    <source>
        <dbReference type="EMBL" id="SCF42587.1"/>
    </source>
</evidence>
<accession>A0A1C5ABJ7</accession>
<dbReference type="Proteomes" id="UP000198797">
    <property type="component" value="Unassembled WGS sequence"/>
</dbReference>
<name>A0A1C5ABJ7_9ACTN</name>
<sequence>MRYRPAMRLPFPSSTTTTGSDTRERRSPAAGHPTEADGDQILVADITLSERTSTMIQLPICPVCRELVVDQPAENWTSAYHGGARWWHLADNRPICPDADGNLAPAVFVEDQLPVDSATSAWIDAMTDLFALDGPSTPARLGSAITAAEHLHRWLHTATGPFSALLSLHTAADVASLLGYLHRTNRLLVRVHAQTGSYLLDQARQTQFTGLDDDSDVREEVIDAAEDVQVWLRDAADWSAQSAQATGVAWSRIRTLATLTGATSTPRTDEQPSGENSASPAVAQEPQEASPEHLGELVGSAFGDEAGFSPELTHTAARILGTAASYLTDCLGPARSAAIPTPHDLADLTTSLTYLTHTLMGGLQHLADSPRGSESDGLDDADATAIRASLTDAAVALRTAASHLATASHTATGPEQQDEEQR</sequence>
<reference evidence="3" key="1">
    <citation type="submission" date="2016-06" db="EMBL/GenBank/DDBJ databases">
        <authorList>
            <person name="Varghese N."/>
            <person name="Submissions Spin"/>
        </authorList>
    </citation>
    <scope>NUCLEOTIDE SEQUENCE [LARGE SCALE GENOMIC DNA]</scope>
    <source>
        <strain evidence="3">DSM 44100</strain>
    </source>
</reference>
<organism evidence="2 3">
    <name type="scientific">Micromonospora matsumotoense</name>
    <dbReference type="NCBI Taxonomy" id="121616"/>
    <lineage>
        <taxon>Bacteria</taxon>
        <taxon>Bacillati</taxon>
        <taxon>Actinomycetota</taxon>
        <taxon>Actinomycetes</taxon>
        <taxon>Micromonosporales</taxon>
        <taxon>Micromonosporaceae</taxon>
        <taxon>Micromonospora</taxon>
    </lineage>
</organism>
<proteinExistence type="predicted"/>
<dbReference type="AlphaFoldDB" id="A0A1C5ABJ7"/>
<protein>
    <submittedName>
        <fullName evidence="2">Uncharacterized protein</fullName>
    </submittedName>
</protein>
<evidence type="ECO:0000313" key="3">
    <source>
        <dbReference type="Proteomes" id="UP000198797"/>
    </source>
</evidence>